<evidence type="ECO:0000256" key="1">
    <source>
        <dbReference type="SAM" id="MobiDB-lite"/>
    </source>
</evidence>
<evidence type="ECO:0000313" key="3">
    <source>
        <dbReference type="Proteomes" id="UP000192042"/>
    </source>
</evidence>
<gene>
    <name evidence="2" type="ORF">NSJP_1171</name>
</gene>
<accession>A0A1W1I3D1</accession>
<dbReference type="Proteomes" id="UP000192042">
    <property type="component" value="Chromosome I"/>
</dbReference>
<proteinExistence type="predicted"/>
<dbReference type="KEGG" id="nja:NSJP_1171"/>
<reference evidence="2 3" key="1">
    <citation type="submission" date="2017-03" db="EMBL/GenBank/DDBJ databases">
        <authorList>
            <person name="Afonso C.L."/>
            <person name="Miller P.J."/>
            <person name="Scott M.A."/>
            <person name="Spackman E."/>
            <person name="Goraichik I."/>
            <person name="Dimitrov K.M."/>
            <person name="Suarez D.L."/>
            <person name="Swayne D.E."/>
        </authorList>
    </citation>
    <scope>NUCLEOTIDE SEQUENCE [LARGE SCALE GENOMIC DNA]</scope>
    <source>
        <strain evidence="2">Genome sequencing of Nitrospira japonica strain NJ11</strain>
    </source>
</reference>
<keyword evidence="3" id="KW-1185">Reference proteome</keyword>
<dbReference type="STRING" id="1325564.NSJP_1171"/>
<dbReference type="EMBL" id="LT828648">
    <property type="protein sequence ID" value="SLM47343.1"/>
    <property type="molecule type" value="Genomic_DNA"/>
</dbReference>
<feature type="region of interest" description="Disordered" evidence="1">
    <location>
        <begin position="26"/>
        <end position="55"/>
    </location>
</feature>
<organism evidence="2 3">
    <name type="scientific">Nitrospira japonica</name>
    <dbReference type="NCBI Taxonomy" id="1325564"/>
    <lineage>
        <taxon>Bacteria</taxon>
        <taxon>Pseudomonadati</taxon>
        <taxon>Nitrospirota</taxon>
        <taxon>Nitrospiria</taxon>
        <taxon>Nitrospirales</taxon>
        <taxon>Nitrospiraceae</taxon>
        <taxon>Nitrospira</taxon>
    </lineage>
</organism>
<protein>
    <submittedName>
        <fullName evidence="2">Uncharacterized protein</fullName>
    </submittedName>
</protein>
<evidence type="ECO:0000313" key="2">
    <source>
        <dbReference type="EMBL" id="SLM47343.1"/>
    </source>
</evidence>
<dbReference type="AlphaFoldDB" id="A0A1W1I3D1"/>
<name>A0A1W1I3D1_9BACT</name>
<sequence length="55" mass="6214">MLEHLLTDQMSLVQTSDPRTGAAFRNIQENAEPKSMPMTTDCPPRDRMSGLKRLP</sequence>